<dbReference type="Proteomes" id="UP000320762">
    <property type="component" value="Unassembled WGS sequence"/>
</dbReference>
<evidence type="ECO:0000313" key="1">
    <source>
        <dbReference type="EMBL" id="TRM61165.1"/>
    </source>
</evidence>
<comment type="caution">
    <text evidence="1">The sequence shown here is derived from an EMBL/GenBank/DDBJ whole genome shotgun (WGS) entry which is preliminary data.</text>
</comment>
<proteinExistence type="predicted"/>
<keyword evidence="2" id="KW-1185">Reference proteome</keyword>
<evidence type="ECO:0000313" key="2">
    <source>
        <dbReference type="Proteomes" id="UP000320762"/>
    </source>
</evidence>
<protein>
    <submittedName>
        <fullName evidence="1">Uncharacterized protein</fullName>
    </submittedName>
</protein>
<accession>A0A550C8R5</accession>
<sequence length="173" mass="18789">MHHGPKGRLLPHCRCMSWPDARRARAAPRPATCAQRSPPQYRPFGHPIAASSLEHGDCAPGKSRAVRACGTSTVDGLDSFCHPRGYVSTRKASRRQRAASQDAPQRRRCLFLRPKLGAPAKVAPWRAVACLSPGTLRASPTIRIDPAAYHRILPPARRAHVRKKPSGGPCSSA</sequence>
<name>A0A550C8R5_9AGAR</name>
<reference evidence="1 2" key="1">
    <citation type="journal article" date="2019" name="New Phytol.">
        <title>Comparative genomics reveals unique wood-decay strategies and fruiting body development in the Schizophyllaceae.</title>
        <authorList>
            <person name="Almasi E."/>
            <person name="Sahu N."/>
            <person name="Krizsan K."/>
            <person name="Balint B."/>
            <person name="Kovacs G.M."/>
            <person name="Kiss B."/>
            <person name="Cseklye J."/>
            <person name="Drula E."/>
            <person name="Henrissat B."/>
            <person name="Nagy I."/>
            <person name="Chovatia M."/>
            <person name="Adam C."/>
            <person name="LaButti K."/>
            <person name="Lipzen A."/>
            <person name="Riley R."/>
            <person name="Grigoriev I.V."/>
            <person name="Nagy L.G."/>
        </authorList>
    </citation>
    <scope>NUCLEOTIDE SEQUENCE [LARGE SCALE GENOMIC DNA]</scope>
    <source>
        <strain evidence="1 2">NL-1724</strain>
    </source>
</reference>
<dbReference type="AlphaFoldDB" id="A0A550C8R5"/>
<dbReference type="EMBL" id="VDMD01000018">
    <property type="protein sequence ID" value="TRM61165.1"/>
    <property type="molecule type" value="Genomic_DNA"/>
</dbReference>
<organism evidence="1 2">
    <name type="scientific">Schizophyllum amplum</name>
    <dbReference type="NCBI Taxonomy" id="97359"/>
    <lineage>
        <taxon>Eukaryota</taxon>
        <taxon>Fungi</taxon>
        <taxon>Dikarya</taxon>
        <taxon>Basidiomycota</taxon>
        <taxon>Agaricomycotina</taxon>
        <taxon>Agaricomycetes</taxon>
        <taxon>Agaricomycetidae</taxon>
        <taxon>Agaricales</taxon>
        <taxon>Schizophyllaceae</taxon>
        <taxon>Schizophyllum</taxon>
    </lineage>
</organism>
<gene>
    <name evidence="1" type="ORF">BD626DRAFT_91176</name>
</gene>